<evidence type="ECO:0000256" key="3">
    <source>
        <dbReference type="ARBA" id="ARBA00023170"/>
    </source>
</evidence>
<gene>
    <name evidence="6" type="ORF">PENTCL1PPCAC_15595</name>
</gene>
<evidence type="ECO:0000313" key="7">
    <source>
        <dbReference type="Proteomes" id="UP001432027"/>
    </source>
</evidence>
<organism evidence="6 7">
    <name type="scientific">Pristionchus entomophagus</name>
    <dbReference type="NCBI Taxonomy" id="358040"/>
    <lineage>
        <taxon>Eukaryota</taxon>
        <taxon>Metazoa</taxon>
        <taxon>Ecdysozoa</taxon>
        <taxon>Nematoda</taxon>
        <taxon>Chromadorea</taxon>
        <taxon>Rhabditida</taxon>
        <taxon>Rhabditina</taxon>
        <taxon>Diplogasteromorpha</taxon>
        <taxon>Diplogasteroidea</taxon>
        <taxon>Neodiplogasteridae</taxon>
        <taxon>Pristionchus</taxon>
    </lineage>
</organism>
<dbReference type="Proteomes" id="UP001432027">
    <property type="component" value="Unassembled WGS sequence"/>
</dbReference>
<dbReference type="GO" id="GO:0003700">
    <property type="term" value="F:DNA-binding transcription factor activity"/>
    <property type="evidence" value="ECO:0007669"/>
    <property type="project" value="TreeGrafter"/>
</dbReference>
<dbReference type="AlphaFoldDB" id="A0AAV5TGS5"/>
<proteinExistence type="predicted"/>
<keyword evidence="1" id="KW-0805">Transcription regulation</keyword>
<evidence type="ECO:0000256" key="4">
    <source>
        <dbReference type="SAM" id="MobiDB-lite"/>
    </source>
</evidence>
<dbReference type="Pfam" id="PF00104">
    <property type="entry name" value="Hormone_recep"/>
    <property type="match status" value="1"/>
</dbReference>
<dbReference type="PANTHER" id="PTHR46011:SF6">
    <property type="entry name" value="HIGH ZINC ACTIVATED NUCLEAR RECEPTOR PROTEIN"/>
    <property type="match status" value="1"/>
</dbReference>
<keyword evidence="3" id="KW-0675">Receptor</keyword>
<comment type="caution">
    <text evidence="6">The sequence shown here is derived from an EMBL/GenBank/DDBJ whole genome shotgun (WGS) entry which is preliminary data.</text>
</comment>
<dbReference type="InterPro" id="IPR035500">
    <property type="entry name" value="NHR-like_dom_sf"/>
</dbReference>
<evidence type="ECO:0000256" key="1">
    <source>
        <dbReference type="ARBA" id="ARBA00023015"/>
    </source>
</evidence>
<dbReference type="EMBL" id="BTSX01000004">
    <property type="protein sequence ID" value="GMS93420.1"/>
    <property type="molecule type" value="Genomic_DNA"/>
</dbReference>
<evidence type="ECO:0000256" key="2">
    <source>
        <dbReference type="ARBA" id="ARBA00023163"/>
    </source>
</evidence>
<dbReference type="PANTHER" id="PTHR46011">
    <property type="entry name" value="NUCLEAR HORMONE RECEPTOR FAMILY MEMBER NHR-86-RELATED"/>
    <property type="match status" value="1"/>
</dbReference>
<keyword evidence="2" id="KW-0804">Transcription</keyword>
<sequence>RVFGAYTLYISEDTVENFFDDFTDERGNVEEAKKNDGEGMRNATPEGTCYPRKNEPQRARIPRTHHSSLLGYDFVTARSLHSLNCIVIYHDIFKYKHSDGLGARDEIMTISERYQHQISNELHHYYRDVLHLDDYASRWGELQMLLPMFECHEGVKETFEVLRLLDIFTDDSFTYQLNK</sequence>
<evidence type="ECO:0000313" key="6">
    <source>
        <dbReference type="EMBL" id="GMS93420.1"/>
    </source>
</evidence>
<feature type="domain" description="NR LBD" evidence="5">
    <location>
        <begin position="104"/>
        <end position="151"/>
    </location>
</feature>
<feature type="region of interest" description="Disordered" evidence="4">
    <location>
        <begin position="32"/>
        <end position="54"/>
    </location>
</feature>
<accession>A0AAV5TGS5</accession>
<feature type="non-terminal residue" evidence="6">
    <location>
        <position position="1"/>
    </location>
</feature>
<dbReference type="GO" id="GO:0005634">
    <property type="term" value="C:nucleus"/>
    <property type="evidence" value="ECO:0007669"/>
    <property type="project" value="TreeGrafter"/>
</dbReference>
<evidence type="ECO:0000259" key="5">
    <source>
        <dbReference type="Pfam" id="PF00104"/>
    </source>
</evidence>
<dbReference type="InterPro" id="IPR000536">
    <property type="entry name" value="Nucl_hrmn_rcpt_lig-bd"/>
</dbReference>
<protein>
    <recommendedName>
        <fullName evidence="5">NR LBD domain-containing protein</fullName>
    </recommendedName>
</protein>
<keyword evidence="7" id="KW-1185">Reference proteome</keyword>
<dbReference type="SUPFAM" id="SSF48508">
    <property type="entry name" value="Nuclear receptor ligand-binding domain"/>
    <property type="match status" value="1"/>
</dbReference>
<reference evidence="6" key="1">
    <citation type="submission" date="2023-10" db="EMBL/GenBank/DDBJ databases">
        <title>Genome assembly of Pristionchus species.</title>
        <authorList>
            <person name="Yoshida K."/>
            <person name="Sommer R.J."/>
        </authorList>
    </citation>
    <scope>NUCLEOTIDE SEQUENCE</scope>
    <source>
        <strain evidence="6">RS0144</strain>
    </source>
</reference>
<name>A0AAV5TGS5_9BILA</name>